<accession>A0A0N5BAZ3</accession>
<keyword evidence="1" id="KW-1185">Reference proteome</keyword>
<reference evidence="2" key="1">
    <citation type="submission" date="2017-02" db="UniProtKB">
        <authorList>
            <consortium name="WormBaseParasite"/>
        </authorList>
    </citation>
    <scope>IDENTIFICATION</scope>
</reference>
<name>A0A0N5BAZ3_STREA</name>
<sequence length="107" mass="12197">MFSFFTLIYDSTASIDYERSIFSPTTEQEARVPKPLGCANFTIVDLNINANDNSQCIWCGMFMKAEGLAIHFGQYHPSEYDVPQIFLCSLDLVVINAKLTEKFDHNF</sequence>
<dbReference type="STRING" id="174720.A0A0N5BAZ3"/>
<proteinExistence type="predicted"/>
<dbReference type="WBParaSite" id="SPAL_0000320700.1">
    <property type="protein sequence ID" value="SPAL_0000320700.1"/>
    <property type="gene ID" value="SPAL_0000320700"/>
</dbReference>
<evidence type="ECO:0000313" key="2">
    <source>
        <dbReference type="WBParaSite" id="SPAL_0000320700.1"/>
    </source>
</evidence>
<protein>
    <submittedName>
        <fullName evidence="2">C2H2-type domain-containing protein</fullName>
    </submittedName>
</protein>
<dbReference type="Proteomes" id="UP000046392">
    <property type="component" value="Unplaced"/>
</dbReference>
<evidence type="ECO:0000313" key="1">
    <source>
        <dbReference type="Proteomes" id="UP000046392"/>
    </source>
</evidence>
<organism evidence="1 2">
    <name type="scientific">Strongyloides papillosus</name>
    <name type="common">Intestinal threadworm</name>
    <dbReference type="NCBI Taxonomy" id="174720"/>
    <lineage>
        <taxon>Eukaryota</taxon>
        <taxon>Metazoa</taxon>
        <taxon>Ecdysozoa</taxon>
        <taxon>Nematoda</taxon>
        <taxon>Chromadorea</taxon>
        <taxon>Rhabditida</taxon>
        <taxon>Tylenchina</taxon>
        <taxon>Panagrolaimomorpha</taxon>
        <taxon>Strongyloidoidea</taxon>
        <taxon>Strongyloididae</taxon>
        <taxon>Strongyloides</taxon>
    </lineage>
</organism>
<dbReference type="AlphaFoldDB" id="A0A0N5BAZ3"/>